<evidence type="ECO:0000313" key="2">
    <source>
        <dbReference type="EMBL" id="CCD56080.1"/>
    </source>
</evidence>
<dbReference type="Proteomes" id="UP000008177">
    <property type="component" value="Unplaced contigs"/>
</dbReference>
<sequence>MSSLVNHLIAESRNRGLDMTQNSSDSQEKVESGNEAQPLKQWVFKAENNLRINLVYSV</sequence>
<dbReference type="AlphaFoldDB" id="G2YWT2"/>
<protein>
    <submittedName>
        <fullName evidence="2">Uncharacterized protein</fullName>
    </submittedName>
</protein>
<accession>G2YWT2</accession>
<reference evidence="3" key="1">
    <citation type="journal article" date="2011" name="PLoS Genet.">
        <title>Genomic analysis of the necrotrophic fungal pathogens Sclerotinia sclerotiorum and Botrytis cinerea.</title>
        <authorList>
            <person name="Amselem J."/>
            <person name="Cuomo C.A."/>
            <person name="van Kan J.A."/>
            <person name="Viaud M."/>
            <person name="Benito E.P."/>
            <person name="Couloux A."/>
            <person name="Coutinho P.M."/>
            <person name="de Vries R.P."/>
            <person name="Dyer P.S."/>
            <person name="Fillinger S."/>
            <person name="Fournier E."/>
            <person name="Gout L."/>
            <person name="Hahn M."/>
            <person name="Kohn L."/>
            <person name="Lapalu N."/>
            <person name="Plummer K.M."/>
            <person name="Pradier J.M."/>
            <person name="Quevillon E."/>
            <person name="Sharon A."/>
            <person name="Simon A."/>
            <person name="ten Have A."/>
            <person name="Tudzynski B."/>
            <person name="Tudzynski P."/>
            <person name="Wincker P."/>
            <person name="Andrew M."/>
            <person name="Anthouard V."/>
            <person name="Beever R.E."/>
            <person name="Beffa R."/>
            <person name="Benoit I."/>
            <person name="Bouzid O."/>
            <person name="Brault B."/>
            <person name="Chen Z."/>
            <person name="Choquer M."/>
            <person name="Collemare J."/>
            <person name="Cotton P."/>
            <person name="Danchin E.G."/>
            <person name="Da Silva C."/>
            <person name="Gautier A."/>
            <person name="Giraud C."/>
            <person name="Giraud T."/>
            <person name="Gonzalez C."/>
            <person name="Grossetete S."/>
            <person name="Guldener U."/>
            <person name="Henrissat B."/>
            <person name="Howlett B.J."/>
            <person name="Kodira C."/>
            <person name="Kretschmer M."/>
            <person name="Lappartient A."/>
            <person name="Leroch M."/>
            <person name="Levis C."/>
            <person name="Mauceli E."/>
            <person name="Neuveglise C."/>
            <person name="Oeser B."/>
            <person name="Pearson M."/>
            <person name="Poulain J."/>
            <person name="Poussereau N."/>
            <person name="Quesneville H."/>
            <person name="Rascle C."/>
            <person name="Schumacher J."/>
            <person name="Segurens B."/>
            <person name="Sexton A."/>
            <person name="Silva E."/>
            <person name="Sirven C."/>
            <person name="Soanes D.M."/>
            <person name="Talbot N.J."/>
            <person name="Templeton M."/>
            <person name="Yandava C."/>
            <person name="Yarden O."/>
            <person name="Zeng Q."/>
            <person name="Rollins J.A."/>
            <person name="Lebrun M.H."/>
            <person name="Dickman M."/>
        </authorList>
    </citation>
    <scope>NUCLEOTIDE SEQUENCE [LARGE SCALE GENOMIC DNA]</scope>
    <source>
        <strain evidence="3">T4</strain>
    </source>
</reference>
<dbReference type="InParanoid" id="G2YWT2"/>
<evidence type="ECO:0000313" key="3">
    <source>
        <dbReference type="Proteomes" id="UP000008177"/>
    </source>
</evidence>
<dbReference type="HOGENOM" id="CLU_2978899_0_0_1"/>
<dbReference type="EMBL" id="FQ790358">
    <property type="protein sequence ID" value="CCD56080.1"/>
    <property type="molecule type" value="Genomic_DNA"/>
</dbReference>
<name>G2YWT2_BOTF4</name>
<proteinExistence type="predicted"/>
<evidence type="ECO:0000256" key="1">
    <source>
        <dbReference type="SAM" id="MobiDB-lite"/>
    </source>
</evidence>
<feature type="region of interest" description="Disordered" evidence="1">
    <location>
        <begin position="10"/>
        <end position="35"/>
    </location>
</feature>
<organism evidence="2 3">
    <name type="scientific">Botryotinia fuckeliana (strain T4)</name>
    <name type="common">Noble rot fungus</name>
    <name type="synonym">Botrytis cinerea</name>
    <dbReference type="NCBI Taxonomy" id="999810"/>
    <lineage>
        <taxon>Eukaryota</taxon>
        <taxon>Fungi</taxon>
        <taxon>Dikarya</taxon>
        <taxon>Ascomycota</taxon>
        <taxon>Pezizomycotina</taxon>
        <taxon>Leotiomycetes</taxon>
        <taxon>Helotiales</taxon>
        <taxon>Sclerotiniaceae</taxon>
        <taxon>Botrytis</taxon>
    </lineage>
</organism>
<gene>
    <name evidence="2" type="ORF">BofuT4_uP152120.1</name>
</gene>